<gene>
    <name evidence="1" type="ORF">R1sor_011943</name>
</gene>
<accession>A0ABD3I536</accession>
<evidence type="ECO:0000313" key="1">
    <source>
        <dbReference type="EMBL" id="KAL3697867.1"/>
    </source>
</evidence>
<name>A0ABD3I536_9MARC</name>
<sequence>MPGLLCDIHGSRPQVQGLQCSLQWPSVPTSRQKKSAKRPMREPKKVLNPDAIEGAYLVEFEVIPDIERHVRWGYVTGEQRRSALRAVRNCELTAFGLFAALDLPVHHPHFIRTAVTVDPREGVSAFDLPMEATVRGRTFRLDAALVRTAFVLPAASMEIKRQVRHSLIVDWFREYERNGKRYIARTCLHLEWAPALECISIRV</sequence>
<dbReference type="AlphaFoldDB" id="A0ABD3I536"/>
<proteinExistence type="predicted"/>
<protein>
    <submittedName>
        <fullName evidence="1">Uncharacterized protein</fullName>
    </submittedName>
</protein>
<evidence type="ECO:0000313" key="2">
    <source>
        <dbReference type="Proteomes" id="UP001633002"/>
    </source>
</evidence>
<organism evidence="1 2">
    <name type="scientific">Riccia sorocarpa</name>
    <dbReference type="NCBI Taxonomy" id="122646"/>
    <lineage>
        <taxon>Eukaryota</taxon>
        <taxon>Viridiplantae</taxon>
        <taxon>Streptophyta</taxon>
        <taxon>Embryophyta</taxon>
        <taxon>Marchantiophyta</taxon>
        <taxon>Marchantiopsida</taxon>
        <taxon>Marchantiidae</taxon>
        <taxon>Marchantiales</taxon>
        <taxon>Ricciaceae</taxon>
        <taxon>Riccia</taxon>
    </lineage>
</organism>
<dbReference type="Proteomes" id="UP001633002">
    <property type="component" value="Unassembled WGS sequence"/>
</dbReference>
<reference evidence="1 2" key="1">
    <citation type="submission" date="2024-09" db="EMBL/GenBank/DDBJ databases">
        <title>Chromosome-scale assembly of Riccia sorocarpa.</title>
        <authorList>
            <person name="Paukszto L."/>
        </authorList>
    </citation>
    <scope>NUCLEOTIDE SEQUENCE [LARGE SCALE GENOMIC DNA]</scope>
    <source>
        <strain evidence="1">LP-2024</strain>
        <tissue evidence="1">Aerial parts of the thallus</tissue>
    </source>
</reference>
<comment type="caution">
    <text evidence="1">The sequence shown here is derived from an EMBL/GenBank/DDBJ whole genome shotgun (WGS) entry which is preliminary data.</text>
</comment>
<dbReference type="EMBL" id="JBJQOH010000002">
    <property type="protein sequence ID" value="KAL3697867.1"/>
    <property type="molecule type" value="Genomic_DNA"/>
</dbReference>
<keyword evidence="2" id="KW-1185">Reference proteome</keyword>